<dbReference type="PANTHER" id="PTHR37318:SF1">
    <property type="entry name" value="BSL7504 PROTEIN"/>
    <property type="match status" value="1"/>
</dbReference>
<evidence type="ECO:0000259" key="1">
    <source>
        <dbReference type="Pfam" id="PF13601"/>
    </source>
</evidence>
<dbReference type="InterPro" id="IPR036388">
    <property type="entry name" value="WH-like_DNA-bd_sf"/>
</dbReference>
<dbReference type="Gene3D" id="1.10.10.10">
    <property type="entry name" value="Winged helix-like DNA-binding domain superfamily/Winged helix DNA-binding domain"/>
    <property type="match status" value="1"/>
</dbReference>
<dbReference type="Pfam" id="PF13601">
    <property type="entry name" value="HTH_34"/>
    <property type="match status" value="1"/>
</dbReference>
<feature type="domain" description="Winged helix DNA-binding" evidence="1">
    <location>
        <begin position="24"/>
        <end position="100"/>
    </location>
</feature>
<dbReference type="Proteomes" id="UP000000641">
    <property type="component" value="Chromosome"/>
</dbReference>
<sequence>MGEEGEELAELLGGVDPFLMNYKRFAIVTLLYAVGPMTVGELKRALGFSWGDLDSKLRSLEERGYVSARKVLTLAGPRTLVELTEKGVRAYEELRARLRSALDAAGRKA</sequence>
<dbReference type="InterPro" id="IPR027395">
    <property type="entry name" value="WH_DNA-bd_dom"/>
</dbReference>
<reference evidence="3" key="1">
    <citation type="journal article" date="2008" name="J. Bacteriol.">
        <title>Genome sequence of Thermofilum pendens reveals an exceptional loss of biosynthetic pathways without genome reduction.</title>
        <authorList>
            <person name="Anderson I."/>
            <person name="Rodriguez J."/>
            <person name="Susanti D."/>
            <person name="Porat I."/>
            <person name="Reich C."/>
            <person name="Ulrich L.E."/>
            <person name="Elkins J.G."/>
            <person name="Mavromatis K."/>
            <person name="Lykidis A."/>
            <person name="Kim E."/>
            <person name="Thompson L.S."/>
            <person name="Nolan M."/>
            <person name="Land M."/>
            <person name="Copeland A."/>
            <person name="Lapidus A."/>
            <person name="Lucas S."/>
            <person name="Detter C."/>
            <person name="Zhulin I.B."/>
            <person name="Olsen G.J."/>
            <person name="Whitman W."/>
            <person name="Mukhopadhyay B."/>
            <person name="Bristow J."/>
            <person name="Kyrpides N."/>
        </authorList>
    </citation>
    <scope>NUCLEOTIDE SEQUENCE [LARGE SCALE GENOMIC DNA]</scope>
    <source>
        <strain evidence="3">DSM 2475 / Hrk 5</strain>
    </source>
</reference>
<proteinExistence type="predicted"/>
<dbReference type="InterPro" id="IPR036390">
    <property type="entry name" value="WH_DNA-bd_sf"/>
</dbReference>
<dbReference type="EMBL" id="CP000505">
    <property type="protein sequence ID" value="ABL78353.1"/>
    <property type="molecule type" value="Genomic_DNA"/>
</dbReference>
<dbReference type="SUPFAM" id="SSF46785">
    <property type="entry name" value="Winged helix' DNA-binding domain"/>
    <property type="match status" value="1"/>
</dbReference>
<dbReference type="RefSeq" id="WP_011752618.1">
    <property type="nucleotide sequence ID" value="NC_008698.1"/>
</dbReference>
<dbReference type="AlphaFoldDB" id="A1RYS3"/>
<evidence type="ECO:0000313" key="2">
    <source>
        <dbReference type="EMBL" id="ABL78353.1"/>
    </source>
</evidence>
<dbReference type="STRING" id="368408.Tpen_0953"/>
<organism evidence="2 3">
    <name type="scientific">Thermofilum pendens (strain DSM 2475 / Hrk 5)</name>
    <dbReference type="NCBI Taxonomy" id="368408"/>
    <lineage>
        <taxon>Archaea</taxon>
        <taxon>Thermoproteota</taxon>
        <taxon>Thermoprotei</taxon>
        <taxon>Thermofilales</taxon>
        <taxon>Thermofilaceae</taxon>
        <taxon>Thermofilum</taxon>
    </lineage>
</organism>
<dbReference type="HOGENOM" id="CLU_2091423_0_0_2"/>
<evidence type="ECO:0000313" key="3">
    <source>
        <dbReference type="Proteomes" id="UP000000641"/>
    </source>
</evidence>
<dbReference type="eggNOG" id="arCOG00732">
    <property type="taxonomic scope" value="Archaea"/>
</dbReference>
<dbReference type="KEGG" id="tpe:Tpen_0953"/>
<accession>A1RYS3</accession>
<dbReference type="PANTHER" id="PTHR37318">
    <property type="entry name" value="BSL7504 PROTEIN"/>
    <property type="match status" value="1"/>
</dbReference>
<keyword evidence="3" id="KW-1185">Reference proteome</keyword>
<dbReference type="EnsemblBacteria" id="ABL78353">
    <property type="protein sequence ID" value="ABL78353"/>
    <property type="gene ID" value="Tpen_0953"/>
</dbReference>
<dbReference type="OrthoDB" id="41119at2157"/>
<name>A1RYS3_THEPD</name>
<dbReference type="GeneID" id="4601293"/>
<gene>
    <name evidence="2" type="ordered locus">Tpen_0953</name>
</gene>
<protein>
    <submittedName>
        <fullName evidence="2">Transcriptional regulator, MarR family</fullName>
    </submittedName>
</protein>